<dbReference type="PANTHER" id="PTHR10992">
    <property type="entry name" value="METHYLESTERASE FAMILY MEMBER"/>
    <property type="match status" value="1"/>
</dbReference>
<protein>
    <submittedName>
        <fullName evidence="1">Uncharacterized protein</fullName>
    </submittedName>
</protein>
<comment type="caution">
    <text evidence="1">The sequence shown here is derived from an EMBL/GenBank/DDBJ whole genome shotgun (WGS) entry which is preliminary data.</text>
</comment>
<sequence>MGADGGDEPIVHFVLVHGASHGAWYFKDVWEKTMTYGSLHTDVILASKLLRPCPVRALRCIDKLPPNTEAEKVPRVYINTAKDNLCDPILQDRMVEKWPPSQFYTLEKSDHSAFFSIPTTLFIYLCALFSLQL</sequence>
<accession>A0ABC8KXJ0</accession>
<evidence type="ECO:0000313" key="1">
    <source>
        <dbReference type="EMBL" id="CAH8362732.1"/>
    </source>
</evidence>
<dbReference type="Gene3D" id="3.40.50.1820">
    <property type="entry name" value="alpha/beta hydrolase"/>
    <property type="match status" value="1"/>
</dbReference>
<dbReference type="AlphaFoldDB" id="A0ABC8KXJ0"/>
<keyword evidence="2" id="KW-1185">Reference proteome</keyword>
<dbReference type="Proteomes" id="UP001642260">
    <property type="component" value="Unassembled WGS sequence"/>
</dbReference>
<dbReference type="PANTHER" id="PTHR10992:SF1042">
    <property type="entry name" value="AB HYDROLASE-1 DOMAIN-CONTAINING PROTEIN"/>
    <property type="match status" value="1"/>
</dbReference>
<proteinExistence type="predicted"/>
<organism evidence="1 2">
    <name type="scientific">Eruca vesicaria subsp. sativa</name>
    <name type="common">Garden rocket</name>
    <name type="synonym">Eruca sativa</name>
    <dbReference type="NCBI Taxonomy" id="29727"/>
    <lineage>
        <taxon>Eukaryota</taxon>
        <taxon>Viridiplantae</taxon>
        <taxon>Streptophyta</taxon>
        <taxon>Embryophyta</taxon>
        <taxon>Tracheophyta</taxon>
        <taxon>Spermatophyta</taxon>
        <taxon>Magnoliopsida</taxon>
        <taxon>eudicotyledons</taxon>
        <taxon>Gunneridae</taxon>
        <taxon>Pentapetalae</taxon>
        <taxon>rosids</taxon>
        <taxon>malvids</taxon>
        <taxon>Brassicales</taxon>
        <taxon>Brassicaceae</taxon>
        <taxon>Brassiceae</taxon>
        <taxon>Eruca</taxon>
    </lineage>
</organism>
<dbReference type="SUPFAM" id="SSF53474">
    <property type="entry name" value="alpha/beta-Hydrolases"/>
    <property type="match status" value="1"/>
</dbReference>
<dbReference type="InterPro" id="IPR029058">
    <property type="entry name" value="AB_hydrolase_fold"/>
</dbReference>
<dbReference type="EMBL" id="CAKOAT010339598">
    <property type="protein sequence ID" value="CAH8362732.1"/>
    <property type="molecule type" value="Genomic_DNA"/>
</dbReference>
<evidence type="ECO:0000313" key="2">
    <source>
        <dbReference type="Proteomes" id="UP001642260"/>
    </source>
</evidence>
<name>A0ABC8KXJ0_ERUVS</name>
<gene>
    <name evidence="1" type="ORF">ERUC_LOCUS28488</name>
</gene>
<reference evidence="1 2" key="1">
    <citation type="submission" date="2022-03" db="EMBL/GenBank/DDBJ databases">
        <authorList>
            <person name="Macdonald S."/>
            <person name="Ahmed S."/>
            <person name="Newling K."/>
        </authorList>
    </citation>
    <scope>NUCLEOTIDE SEQUENCE [LARGE SCALE GENOMIC DNA]</scope>
</reference>
<dbReference type="InterPro" id="IPR045889">
    <property type="entry name" value="MES/HNL"/>
</dbReference>